<dbReference type="Ensembl" id="ENSSGRT00000042586.1">
    <property type="protein sequence ID" value="ENSSGRP00000039717.1"/>
    <property type="gene ID" value="ENSSGRG00000021168.1"/>
</dbReference>
<dbReference type="PROSITE" id="PS50929">
    <property type="entry name" value="ABC_TM1F"/>
    <property type="match status" value="2"/>
</dbReference>
<sequence length="1164" mass="129292">MFKHTVFGDASFRLEWLWHEELKRRGKDAASLSRVFWRFCQTRMLVAIFSLILVVCCYSQALLIRALLEYSQCAEVKLLYGLALVGGIFLMELTRSWSLAFMWAVSYRTAARLRGAALTFAFQKILRLRSTKDISTGEVNCVLILPDGQRLYEAVSVGCLLAGGPLVGILGLSYTIYFLGPTALVGSAIFVFFYPTMFSLIKLLISYFRKRCVAVTDRRVRLMNEILGCIKFIKMYCWETAFANNIQSKTALDYNYSNSSVAPVVVVIASVCTFTLHMALGYDLTAAQAFTIVAVFNSMTFALKVTPLAVRALSEGSVAVKRFQVKNTSTSTNEPKMTVPPLFSHPHGSLVGVCGGVGSGKSSLLSALLGQMTLLGGSVAVNGDFAYVAQQAWILNDSLRENILFGQKYIEEKYNAVLEACCLFPDIIELPYGDMTEIGERGANLSGGQRQRVSLARALYSERPVLLLDDPLSAVDARVGSHLFHSAIRRTAKSRTVIFVTHQLQFLPECDEVVLMKDGQIAEHGTHIQLMEKGRDYAALFNSVQQEVRKHKVTLFCCSSLFLSSDVPLTDQLMQAEEKGSGAVAWQVYTTYIKAAGGPLAFIVNILLFLFTTGSIAFSNWWLSHWIGQGSGNSSLLQGNETAESDSMRLNPHIQYYSRVYVLSMGACTVRAASVLHDKLFKTLLLSPMRFFDTTPLGRILNRFSRDMDEVDVRLAMQAEMLLQNVTLVLFCLGMVGVVFPWFLFSIIPLGAFLFIVNRISRVLICELKRLENISQSPFTSHITSSLQGLSTIYAYGRGADFIHRNQALLDTNQACHYLFSCAMRWLAVRLDLISISLITTIALLIVFMHGRIPPAYAGLAISYAVQLTGLFQFTVRLLSETEARFTSVERINHYIKVEASVTHICGSSAPASSWPEEGRITFQNVEMRYRDDLPLVLKNLSFSVLPEETVGIVGRTGSGKSSLGVALFRLAELSRGSIIIDGVNIAHIGLEDLRSKLSVIPQEPVLFIGTVRSNLDPWDQYTDAQIWEALEKTHVKDMVSQLPNSLHSDVTENGENFSVGERQLLCVARALLRHSKILLLDEATAAIDTETDRLIQDTIRTSFSGCSTLVIAHRLNTVLNCDRIMVLDQGQILEFDTPSNLLADEDSRFRAMMLAAEETLSHP</sequence>
<evidence type="ECO:0000256" key="6">
    <source>
        <dbReference type="ARBA" id="ARBA00022989"/>
    </source>
</evidence>
<feature type="transmembrane region" description="Helical" evidence="8">
    <location>
        <begin position="154"/>
        <end position="177"/>
    </location>
</feature>
<dbReference type="InterPro" id="IPR011527">
    <property type="entry name" value="ABC1_TM_dom"/>
</dbReference>
<feature type="transmembrane region" description="Helical" evidence="8">
    <location>
        <begin position="44"/>
        <end position="68"/>
    </location>
</feature>
<dbReference type="InterPro" id="IPR003439">
    <property type="entry name" value="ABC_transporter-like_ATP-bd"/>
</dbReference>
<evidence type="ECO:0000256" key="3">
    <source>
        <dbReference type="ARBA" id="ARBA00022692"/>
    </source>
</evidence>
<comment type="subcellular location">
    <subcellularLocation>
        <location evidence="1">Membrane</location>
    </subcellularLocation>
</comment>
<evidence type="ECO:0000259" key="9">
    <source>
        <dbReference type="PROSITE" id="PS50893"/>
    </source>
</evidence>
<evidence type="ECO:0000313" key="11">
    <source>
        <dbReference type="Ensembl" id="ENSSGRP00000039717.1"/>
    </source>
</evidence>
<dbReference type="SMART" id="SM00382">
    <property type="entry name" value="AAA"/>
    <property type="match status" value="2"/>
</dbReference>
<feature type="domain" description="ABC transporter" evidence="9">
    <location>
        <begin position="323"/>
        <end position="543"/>
    </location>
</feature>
<evidence type="ECO:0000256" key="7">
    <source>
        <dbReference type="ARBA" id="ARBA00023136"/>
    </source>
</evidence>
<dbReference type="CDD" id="cd03250">
    <property type="entry name" value="ABCC_MRP_domain1"/>
    <property type="match status" value="1"/>
</dbReference>
<feature type="transmembrane region" description="Helical" evidence="8">
    <location>
        <begin position="728"/>
        <end position="757"/>
    </location>
</feature>
<dbReference type="InterPro" id="IPR027417">
    <property type="entry name" value="P-loop_NTPase"/>
</dbReference>
<dbReference type="GO" id="GO:0010008">
    <property type="term" value="C:endosome membrane"/>
    <property type="evidence" value="ECO:0007669"/>
    <property type="project" value="UniProtKB-SubCell"/>
</dbReference>
<dbReference type="GO" id="GO:0008559">
    <property type="term" value="F:ABC-type xenobiotic transporter activity"/>
    <property type="evidence" value="ECO:0007669"/>
    <property type="project" value="UniProtKB-EC"/>
</dbReference>
<dbReference type="InterPro" id="IPR050173">
    <property type="entry name" value="ABC_transporter_C-like"/>
</dbReference>
<dbReference type="GO" id="GO:0016324">
    <property type="term" value="C:apical plasma membrane"/>
    <property type="evidence" value="ECO:0007669"/>
    <property type="project" value="UniProtKB-SubCell"/>
</dbReference>
<evidence type="ECO:0000256" key="8">
    <source>
        <dbReference type="SAM" id="Phobius"/>
    </source>
</evidence>
<feature type="domain" description="ABC transporter" evidence="9">
    <location>
        <begin position="921"/>
        <end position="1155"/>
    </location>
</feature>
<gene>
    <name evidence="11" type="primary">LOC107553324</name>
</gene>
<name>A0A672MPK6_SINGR</name>
<dbReference type="SUPFAM" id="SSF90123">
    <property type="entry name" value="ABC transporter transmembrane region"/>
    <property type="match status" value="2"/>
</dbReference>
<keyword evidence="3 8" id="KW-0812">Transmembrane</keyword>
<evidence type="ECO:0000259" key="10">
    <source>
        <dbReference type="PROSITE" id="PS50929"/>
    </source>
</evidence>
<dbReference type="PROSITE" id="PS50893">
    <property type="entry name" value="ABC_TRANSPORTER_2"/>
    <property type="match status" value="2"/>
</dbReference>
<reference evidence="11" key="2">
    <citation type="submission" date="2025-09" db="UniProtKB">
        <authorList>
            <consortium name="Ensembl"/>
        </authorList>
    </citation>
    <scope>IDENTIFICATION</scope>
</reference>
<reference evidence="11" key="1">
    <citation type="submission" date="2025-08" db="UniProtKB">
        <authorList>
            <consortium name="Ensembl"/>
        </authorList>
    </citation>
    <scope>IDENTIFICATION</scope>
</reference>
<dbReference type="CDD" id="cd03244">
    <property type="entry name" value="ABCC_MRP_domain2"/>
    <property type="match status" value="1"/>
</dbReference>
<accession>A0A672MPK6</accession>
<dbReference type="InterPro" id="IPR017871">
    <property type="entry name" value="ABC_transporter-like_CS"/>
</dbReference>
<evidence type="ECO:0000256" key="2">
    <source>
        <dbReference type="ARBA" id="ARBA00022448"/>
    </source>
</evidence>
<feature type="transmembrane region" description="Helical" evidence="8">
    <location>
        <begin position="80"/>
        <end position="105"/>
    </location>
</feature>
<dbReference type="GO" id="GO:0005524">
    <property type="term" value="F:ATP binding"/>
    <property type="evidence" value="ECO:0007669"/>
    <property type="project" value="UniProtKB-KW"/>
</dbReference>
<feature type="transmembrane region" description="Helical" evidence="8">
    <location>
        <begin position="261"/>
        <end position="280"/>
    </location>
</feature>
<dbReference type="AlphaFoldDB" id="A0A672MPK6"/>
<keyword evidence="7 8" id="KW-0472">Membrane</keyword>
<feature type="transmembrane region" description="Helical" evidence="8">
    <location>
        <begin position="286"/>
        <end position="303"/>
    </location>
</feature>
<dbReference type="InterPro" id="IPR036640">
    <property type="entry name" value="ABC1_TM_sf"/>
</dbReference>
<keyword evidence="4" id="KW-0547">Nucleotide-binding</keyword>
<dbReference type="PROSITE" id="PS00211">
    <property type="entry name" value="ABC_TRANSPORTER_1"/>
    <property type="match status" value="2"/>
</dbReference>
<keyword evidence="5" id="KW-0067">ATP-binding</keyword>
<evidence type="ECO:0000256" key="1">
    <source>
        <dbReference type="ARBA" id="ARBA00004370"/>
    </source>
</evidence>
<dbReference type="Pfam" id="PF00664">
    <property type="entry name" value="ABC_membrane"/>
    <property type="match status" value="2"/>
</dbReference>
<dbReference type="GO" id="GO:0016887">
    <property type="term" value="F:ATP hydrolysis activity"/>
    <property type="evidence" value="ECO:0007669"/>
    <property type="project" value="InterPro"/>
</dbReference>
<organism evidence="11 12">
    <name type="scientific">Sinocyclocheilus grahami</name>
    <name type="common">Dianchi golden-line fish</name>
    <name type="synonym">Barbus grahami</name>
    <dbReference type="NCBI Taxonomy" id="75366"/>
    <lineage>
        <taxon>Eukaryota</taxon>
        <taxon>Metazoa</taxon>
        <taxon>Chordata</taxon>
        <taxon>Craniata</taxon>
        <taxon>Vertebrata</taxon>
        <taxon>Euteleostomi</taxon>
        <taxon>Actinopterygii</taxon>
        <taxon>Neopterygii</taxon>
        <taxon>Teleostei</taxon>
        <taxon>Ostariophysi</taxon>
        <taxon>Cypriniformes</taxon>
        <taxon>Cyprinidae</taxon>
        <taxon>Cyprininae</taxon>
        <taxon>Sinocyclocheilus</taxon>
    </lineage>
</organism>
<feature type="transmembrane region" description="Helical" evidence="8">
    <location>
        <begin position="600"/>
        <end position="623"/>
    </location>
</feature>
<dbReference type="Pfam" id="PF00005">
    <property type="entry name" value="ABC_tran"/>
    <property type="match status" value="2"/>
</dbReference>
<evidence type="ECO:0000256" key="5">
    <source>
        <dbReference type="ARBA" id="ARBA00022840"/>
    </source>
</evidence>
<keyword evidence="2" id="KW-0813">Transport</keyword>
<evidence type="ECO:0000256" key="4">
    <source>
        <dbReference type="ARBA" id="ARBA00022741"/>
    </source>
</evidence>
<dbReference type="CDD" id="cd18599">
    <property type="entry name" value="ABC_6TM_MRP5_8_9_D2"/>
    <property type="match status" value="1"/>
</dbReference>
<feature type="transmembrane region" description="Helical" evidence="8">
    <location>
        <begin position="827"/>
        <end position="850"/>
    </location>
</feature>
<keyword evidence="12" id="KW-1185">Reference proteome</keyword>
<feature type="domain" description="ABC transmembrane type-1" evidence="10">
    <location>
        <begin position="45"/>
        <end position="315"/>
    </location>
</feature>
<dbReference type="Gene3D" id="1.20.1560.10">
    <property type="entry name" value="ABC transporter type 1, transmembrane domain"/>
    <property type="match status" value="2"/>
</dbReference>
<protein>
    <submittedName>
        <fullName evidence="11">Multidrug resistance-associated protein 5-like</fullName>
    </submittedName>
</protein>
<dbReference type="PANTHER" id="PTHR24223">
    <property type="entry name" value="ATP-BINDING CASSETTE SUB-FAMILY C"/>
    <property type="match status" value="1"/>
</dbReference>
<keyword evidence="6 8" id="KW-1133">Transmembrane helix</keyword>
<dbReference type="Proteomes" id="UP000472262">
    <property type="component" value="Unassembled WGS sequence"/>
</dbReference>
<feature type="transmembrane region" description="Helical" evidence="8">
    <location>
        <begin position="183"/>
        <end position="201"/>
    </location>
</feature>
<evidence type="ECO:0000313" key="12">
    <source>
        <dbReference type="Proteomes" id="UP000472262"/>
    </source>
</evidence>
<dbReference type="InterPro" id="IPR003593">
    <property type="entry name" value="AAA+_ATPase"/>
</dbReference>
<proteinExistence type="predicted"/>
<dbReference type="SUPFAM" id="SSF52540">
    <property type="entry name" value="P-loop containing nucleoside triphosphate hydrolases"/>
    <property type="match status" value="2"/>
</dbReference>
<dbReference type="CDD" id="cd18592">
    <property type="entry name" value="ABC_6TM_MRP5_8_9_D1"/>
    <property type="match status" value="1"/>
</dbReference>
<dbReference type="GO" id="GO:0016323">
    <property type="term" value="C:basolateral plasma membrane"/>
    <property type="evidence" value="ECO:0007669"/>
    <property type="project" value="UniProtKB-SubCell"/>
</dbReference>
<dbReference type="PANTHER" id="PTHR24223:SF355">
    <property type="entry name" value="MULTIDRUG RESISTANCE-ASSOCIATED PROTEIN 5"/>
    <property type="match status" value="1"/>
</dbReference>
<dbReference type="GO" id="GO:0005796">
    <property type="term" value="C:Golgi lumen"/>
    <property type="evidence" value="ECO:0007669"/>
    <property type="project" value="UniProtKB-SubCell"/>
</dbReference>
<dbReference type="Gene3D" id="3.40.50.300">
    <property type="entry name" value="P-loop containing nucleotide triphosphate hydrolases"/>
    <property type="match status" value="2"/>
</dbReference>
<feature type="domain" description="ABC transmembrane type-1" evidence="10">
    <location>
        <begin position="658"/>
        <end position="884"/>
    </location>
</feature>